<accession>A0AAE1TH54</accession>
<dbReference type="Proteomes" id="UP001293593">
    <property type="component" value="Unassembled WGS sequence"/>
</dbReference>
<dbReference type="AlphaFoldDB" id="A0AAE1TH54"/>
<name>A0AAE1TH54_9FABA</name>
<gene>
    <name evidence="1" type="ORF">QN277_001755</name>
</gene>
<organism evidence="1 2">
    <name type="scientific">Acacia crassicarpa</name>
    <name type="common">northern wattle</name>
    <dbReference type="NCBI Taxonomy" id="499986"/>
    <lineage>
        <taxon>Eukaryota</taxon>
        <taxon>Viridiplantae</taxon>
        <taxon>Streptophyta</taxon>
        <taxon>Embryophyta</taxon>
        <taxon>Tracheophyta</taxon>
        <taxon>Spermatophyta</taxon>
        <taxon>Magnoliopsida</taxon>
        <taxon>eudicotyledons</taxon>
        <taxon>Gunneridae</taxon>
        <taxon>Pentapetalae</taxon>
        <taxon>rosids</taxon>
        <taxon>fabids</taxon>
        <taxon>Fabales</taxon>
        <taxon>Fabaceae</taxon>
        <taxon>Caesalpinioideae</taxon>
        <taxon>mimosoid clade</taxon>
        <taxon>Acacieae</taxon>
        <taxon>Acacia</taxon>
    </lineage>
</organism>
<evidence type="ECO:0000313" key="1">
    <source>
        <dbReference type="EMBL" id="KAK4285002.1"/>
    </source>
</evidence>
<protein>
    <submittedName>
        <fullName evidence="1">Uncharacterized protein</fullName>
    </submittedName>
</protein>
<reference evidence="1" key="1">
    <citation type="submission" date="2023-10" db="EMBL/GenBank/DDBJ databases">
        <title>Chromosome-level genome of the transformable northern wattle, Acacia crassicarpa.</title>
        <authorList>
            <person name="Massaro I."/>
            <person name="Sinha N.R."/>
            <person name="Poethig S."/>
            <person name="Leichty A.R."/>
        </authorList>
    </citation>
    <scope>NUCLEOTIDE SEQUENCE</scope>
    <source>
        <strain evidence="1">Acra3RX</strain>
        <tissue evidence="1">Leaf</tissue>
    </source>
</reference>
<keyword evidence="2" id="KW-1185">Reference proteome</keyword>
<proteinExistence type="predicted"/>
<sequence length="138" mass="15769">MINVFPYNFIISKSYVSTQGLLSSEHTPAEGREQYRKGAVLGPELWLGDSKFDLHSLQLSIHRSRQLRAFVRSRRLPLDRHDSSLTKQHADSVQMISESSNNSVKSSVLLPYHDLPHLPSCNYQQFHGLALFLPGQYF</sequence>
<evidence type="ECO:0000313" key="2">
    <source>
        <dbReference type="Proteomes" id="UP001293593"/>
    </source>
</evidence>
<dbReference type="EMBL" id="JAWXYG010000001">
    <property type="protein sequence ID" value="KAK4285002.1"/>
    <property type="molecule type" value="Genomic_DNA"/>
</dbReference>
<comment type="caution">
    <text evidence="1">The sequence shown here is derived from an EMBL/GenBank/DDBJ whole genome shotgun (WGS) entry which is preliminary data.</text>
</comment>